<accession>A0ABX2DYM0</accession>
<reference evidence="1 2" key="1">
    <citation type="submission" date="2020-05" db="EMBL/GenBank/DDBJ databases">
        <title>Paenibacillus glebae, sp. nov., Paenibacillus humi sp. nov., Paenibacillus pedi sp. nov., Paenibacillus terrestris sp. nov. and Paenibacillus terricola sp. nov., isolated from a forest top soil sample.</title>
        <authorList>
            <person name="Qi S."/>
            <person name="Carlier A."/>
            <person name="Cnockaert M."/>
            <person name="Vandamme P."/>
        </authorList>
    </citation>
    <scope>NUCLEOTIDE SEQUENCE [LARGE SCALE GENOMIC DNA]</scope>
    <source>
        <strain evidence="1 2">LMG 29502</strain>
    </source>
</reference>
<evidence type="ECO:0000313" key="1">
    <source>
        <dbReference type="EMBL" id="NQX49187.1"/>
    </source>
</evidence>
<proteinExistence type="predicted"/>
<dbReference type="Proteomes" id="UP000711047">
    <property type="component" value="Unassembled WGS sequence"/>
</dbReference>
<dbReference type="RefSeq" id="WP_173140035.1">
    <property type="nucleotide sequence ID" value="NZ_JABMKX010000022.1"/>
</dbReference>
<protein>
    <submittedName>
        <fullName evidence="1">Uncharacterized protein</fullName>
    </submittedName>
</protein>
<dbReference type="EMBL" id="JABMKX010000022">
    <property type="protein sequence ID" value="NQX49187.1"/>
    <property type="molecule type" value="Genomic_DNA"/>
</dbReference>
<organism evidence="1 2">
    <name type="scientific">Paenibacillus tritici</name>
    <dbReference type="NCBI Taxonomy" id="1873425"/>
    <lineage>
        <taxon>Bacteria</taxon>
        <taxon>Bacillati</taxon>
        <taxon>Bacillota</taxon>
        <taxon>Bacilli</taxon>
        <taxon>Bacillales</taxon>
        <taxon>Paenibacillaceae</taxon>
        <taxon>Paenibacillus</taxon>
    </lineage>
</organism>
<evidence type="ECO:0000313" key="2">
    <source>
        <dbReference type="Proteomes" id="UP000711047"/>
    </source>
</evidence>
<name>A0ABX2DYM0_9BACL</name>
<gene>
    <name evidence="1" type="ORF">HQN87_28080</name>
</gene>
<keyword evidence="2" id="KW-1185">Reference proteome</keyword>
<sequence length="176" mass="19702">MIQVRYAKSAMENEEGMNHLWIQMVPPGPVQNARLQLLLPPGLHRSRNLSGVDEDSDGVISIGNTLTVTDVFIEIFTLEPVPCGEHIIQVELSYTGADGTVTHVKQETMLKVVSEEESAEICTDDEVVRRIKALQGVCGSSELRQYNEYTPSKLIRLDSSQVSEWEKKYRVEGATR</sequence>
<comment type="caution">
    <text evidence="1">The sequence shown here is derived from an EMBL/GenBank/DDBJ whole genome shotgun (WGS) entry which is preliminary data.</text>
</comment>